<accession>A0ABR1G872</accession>
<dbReference type="Proteomes" id="UP001363151">
    <property type="component" value="Unassembled WGS sequence"/>
</dbReference>
<proteinExistence type="predicted"/>
<dbReference type="KEGG" id="aaf:AURANDRAFT_61977"/>
<dbReference type="EMBL" id="JBBJCI010000081">
    <property type="protein sequence ID" value="KAK7249178.1"/>
    <property type="molecule type" value="Genomic_DNA"/>
</dbReference>
<sequence>MHPTVPPSGANRAATDAAERDAAACAQRDRLGDSERQPEAQAASQLAKRYKTETSWKGSPFLGRNGPDAAMLYRFLAQFTACDNANRFKKFKQYCRIAGYDYELKKTFLETLCVADDPDDDEDLGVDMHGFMVALKNIEQFQKYAKAAWAKASKSDTEIPEKFYDELRAAYENSYAIVQSNANIETFRIELAEDTTAVASKTAKLRRRVAEYGLEKMSGVNATDKTCTFVANTLPLLER</sequence>
<keyword evidence="2" id="KW-1185">Reference proteome</keyword>
<evidence type="ECO:0000313" key="1">
    <source>
        <dbReference type="EMBL" id="KAK7249178.1"/>
    </source>
</evidence>
<protein>
    <submittedName>
        <fullName evidence="1">Uncharacterized protein</fullName>
    </submittedName>
</protein>
<evidence type="ECO:0000313" key="2">
    <source>
        <dbReference type="Proteomes" id="UP001363151"/>
    </source>
</evidence>
<name>A0ABR1G872_AURAN</name>
<comment type="caution">
    <text evidence="1">The sequence shown here is derived from an EMBL/GenBank/DDBJ whole genome shotgun (WGS) entry which is preliminary data.</text>
</comment>
<organism evidence="1 2">
    <name type="scientific">Aureococcus anophagefferens</name>
    <name type="common">Harmful bloom alga</name>
    <dbReference type="NCBI Taxonomy" id="44056"/>
    <lineage>
        <taxon>Eukaryota</taxon>
        <taxon>Sar</taxon>
        <taxon>Stramenopiles</taxon>
        <taxon>Ochrophyta</taxon>
        <taxon>Pelagophyceae</taxon>
        <taxon>Pelagomonadales</taxon>
        <taxon>Pelagomonadaceae</taxon>
        <taxon>Aureococcus</taxon>
    </lineage>
</organism>
<gene>
    <name evidence="1" type="ORF">SO694_00046037</name>
</gene>
<reference evidence="1 2" key="1">
    <citation type="submission" date="2024-03" db="EMBL/GenBank/DDBJ databases">
        <title>Aureococcus anophagefferens CCMP1851 and Kratosvirus quantuckense: Draft genome of a second virus-susceptible host strain in the model system.</title>
        <authorList>
            <person name="Chase E."/>
            <person name="Truchon A.R."/>
            <person name="Schepens W."/>
            <person name="Wilhelm S.W."/>
        </authorList>
    </citation>
    <scope>NUCLEOTIDE SEQUENCE [LARGE SCALE GENOMIC DNA]</scope>
    <source>
        <strain evidence="1 2">CCMP1851</strain>
    </source>
</reference>